<keyword evidence="3" id="KW-1185">Reference proteome</keyword>
<keyword evidence="1" id="KW-0732">Signal</keyword>
<gene>
    <name evidence="2" type="ORF">SAMN06297358_2663</name>
</gene>
<evidence type="ECO:0000256" key="1">
    <source>
        <dbReference type="SAM" id="SignalP"/>
    </source>
</evidence>
<reference evidence="3" key="1">
    <citation type="submission" date="2017-09" db="EMBL/GenBank/DDBJ databases">
        <authorList>
            <person name="Varghese N."/>
            <person name="Submissions S."/>
        </authorList>
    </citation>
    <scope>NUCLEOTIDE SEQUENCE [LARGE SCALE GENOMIC DNA]</scope>
    <source>
        <strain evidence="3">CGMCC 1.12803</strain>
    </source>
</reference>
<evidence type="ECO:0000313" key="2">
    <source>
        <dbReference type="EMBL" id="SOD17739.1"/>
    </source>
</evidence>
<accession>A0A286A775</accession>
<dbReference type="EMBL" id="OCMT01000003">
    <property type="protein sequence ID" value="SOD17739.1"/>
    <property type="molecule type" value="Genomic_DNA"/>
</dbReference>
<name>A0A286A775_9SPHI</name>
<organism evidence="2 3">
    <name type="scientific">Pedobacter xixiisoli</name>
    <dbReference type="NCBI Taxonomy" id="1476464"/>
    <lineage>
        <taxon>Bacteria</taxon>
        <taxon>Pseudomonadati</taxon>
        <taxon>Bacteroidota</taxon>
        <taxon>Sphingobacteriia</taxon>
        <taxon>Sphingobacteriales</taxon>
        <taxon>Sphingobacteriaceae</taxon>
        <taxon>Pedobacter</taxon>
    </lineage>
</organism>
<proteinExistence type="predicted"/>
<feature type="chain" id="PRO_5012108940" description="PA14 domain-containing protein" evidence="1">
    <location>
        <begin position="28"/>
        <end position="1877"/>
    </location>
</feature>
<dbReference type="Proteomes" id="UP000219281">
    <property type="component" value="Unassembled WGS sequence"/>
</dbReference>
<protein>
    <recommendedName>
        <fullName evidence="4">PA14 domain-containing protein</fullName>
    </recommendedName>
</protein>
<evidence type="ECO:0000313" key="3">
    <source>
        <dbReference type="Proteomes" id="UP000219281"/>
    </source>
</evidence>
<evidence type="ECO:0008006" key="4">
    <source>
        <dbReference type="Google" id="ProtNLM"/>
    </source>
</evidence>
<feature type="signal peptide" evidence="1">
    <location>
        <begin position="1"/>
        <end position="27"/>
    </location>
</feature>
<sequence length="1877" mass="206675">MIPKTYRIRFDALSLAVLLFVESTAPALTYGRSNIRTASNVVSTISPADDWVKNKQSKINPGATTFKKTDKNEQKFLSKQFLRPGGPEQPEYQSFSPSGADQLVNLFTGDFSYNIPLLDVDGYPINLSYSAGAGMDQEASWVGLGWTLNPGVINRSMRGIPDDFNGSEQVVQEYNQKPNWTVGTSAGFNYELFSVDLSNIAGQETGMGLSATLGVEYNNYSGYGAEFSIGPSFNIAKKIGFEVGMQYTGSSQGGASVGGYASISDGNKADDVVNKLSIGSSFNSRQGLQQVSVNLSQERRLTTNANNIAKPTKNKTARTVGREDIGTSLGSTFNFGMSSFVPQIPFSTTANSFTARFKLSADLVGNDPAGSFSGFFMKSKLASNTRTLSAYGYSHLEKGQGNINAMLDFNRENNSAFTKNTPALPIPFLMYDVYSISGQGVAGNYRMDRQDMGYVFDPSVTSSTNSYTLGGEVGLGATFKAGIDVGAVFAQGNSGVWMEGNDAAKKIRFNTKGGTFRDADEMAYDESDAEFQQIGGAKAAYFPLSNPKKLSGTLRTKAGDTYALHNSKSLRFRRNQPMSSLTVAEIKGGVGPTKLPPNAYASTTTGIDHHIGAFTVTKMDGSRYYYGLPAYSKIQRNVTFAVGEGKSSALAPDWDTRLVSYSGQDASVGNTRGLDNHFNAQTVPQYAHAYLLTALLSANYVDSDQIPGPSRDDLGGFVEFKYKKAQDYKWRNPVQESQAMHDRGLNTDPTDDRANYIYGEKELWYLDTIKTKNHVMICYTSDRRDAVAVTNEFGGLNASNAKMQKLDSLMLYSAADLRLNGAGAVPIKTVHFVYDYSLCRNYPGNLDAGSTDARQGGKLTLKSVYVTHEKSYKGERTPYTFYYDYFNPNYNSNNVDRWGTYKPNPTGLSGNELTDPLSNAEFPYSGFDKFNADAWASAWNLSSINLPTGGRMTISYEADDYGYVQHKRAKQMFKIIGVEGCSDGKCSISDDIKTNRKLYFEMMPGTTPDQYAAVDDVIYFKALMSMDEDNEHFDYVPGYAIIDEIGSQGANGYIKLRPGKLKDSENAVYNPIAISSVQFARNYLSRIIPPSSQANPQSEGANFLEIANSLIGAFASFGELFTGPNKPIWNKKIGTVLVTGKSWIRLNNPNFAKLGGGYRVREIRTYDAWDQMVHNGQESYYGQEYQYVFDGKSSGVASYEPQIGGEENVWRNYVANDISMTWAPDVRNYMETPFGEQFFPTPSVGYSKVLVKNLERDGVKRTATGYTVSEFYTAKDFPTITERTSVEVKPSKFNLNLLLYAKTEDLMAASQGFVVENNDMHGRPKSIEIFAEDQQAPYSSVKYIYQSKPETIEGIPANRLDNDVRIITPSGGIKTVTVGRTYEAVADFRENKSEMKSGNLGINLNYTMPFVLVPMILGANYSESKTEFRSAVFAKTIERKGILTRTVAVDYDSQIETSNLAYDSETGDVLLTSVNNAYRDTIYNFTYPAHWVYPGMGQAYKNLGFTSTTSNIFSDGYSNGFTGANLFEGDEVLVKSSSGQVLGWVTESGATGVRILKKDGTPLQGTFTYLKVLRSGKRNQQGTPVGTVTMLKNPLNTLGSNIFDKVLDAESIEFSDKWKAFCDCSPNGIQNPYVAGMKGNWTPSATYKHLSDRTQTFENNNTNLRKDGLMGSFLPFFRLSNGKWAINHQNWTYLAKVSELSPYGQAIEQADALGRFSATHMGYNQTLATASTANAMRRQSGFNGFEDYDFQNCPDGHFKFGSATNLSTDAHTGRHSIKVTQGSTIELQRQIVEACDDDPCDFSPYILSPTKVKVMQMDGVSMTYDVIHGDPTPVITEIPGGIELTFIHPYGYPFRVNVYLIKENGCSSLIPMISNGN</sequence>